<dbReference type="GO" id="GO:0008033">
    <property type="term" value="P:tRNA processing"/>
    <property type="evidence" value="ECO:0007669"/>
    <property type="project" value="UniProtKB-KW"/>
</dbReference>
<dbReference type="Proteomes" id="UP000075885">
    <property type="component" value="Unassembled WGS sequence"/>
</dbReference>
<evidence type="ECO:0000313" key="5">
    <source>
        <dbReference type="EnsemblMetazoa" id="AEPI010964-PA"/>
    </source>
</evidence>
<dbReference type="AlphaFoldDB" id="A0A182PVH7"/>
<dbReference type="SUPFAM" id="SSF89550">
    <property type="entry name" value="PHP domain-like"/>
    <property type="match status" value="1"/>
</dbReference>
<dbReference type="GO" id="GO:0005655">
    <property type="term" value="C:nucleolar ribonuclease P complex"/>
    <property type="evidence" value="ECO:0007669"/>
    <property type="project" value="TreeGrafter"/>
</dbReference>
<dbReference type="GO" id="GO:0003723">
    <property type="term" value="F:RNA binding"/>
    <property type="evidence" value="ECO:0007669"/>
    <property type="project" value="TreeGrafter"/>
</dbReference>
<comment type="subcellular location">
    <subcellularLocation>
        <location evidence="1">Nucleus</location>
    </subcellularLocation>
</comment>
<dbReference type="PANTHER" id="PTHR13031:SF0">
    <property type="entry name" value="RIBONUCLEASE P PROTEIN SUBUNIT P30"/>
    <property type="match status" value="1"/>
</dbReference>
<feature type="region of interest" description="Disordered" evidence="4">
    <location>
        <begin position="246"/>
        <end position="311"/>
    </location>
</feature>
<reference evidence="6" key="1">
    <citation type="submission" date="2013-03" db="EMBL/GenBank/DDBJ databases">
        <title>The Genome Sequence of Anopheles epiroticus epiroticus2.</title>
        <authorList>
            <consortium name="The Broad Institute Genomics Platform"/>
            <person name="Neafsey D.E."/>
            <person name="Howell P."/>
            <person name="Walker B."/>
            <person name="Young S.K."/>
            <person name="Zeng Q."/>
            <person name="Gargeya S."/>
            <person name="Fitzgerald M."/>
            <person name="Haas B."/>
            <person name="Abouelleil A."/>
            <person name="Allen A.W."/>
            <person name="Alvarado L."/>
            <person name="Arachchi H.M."/>
            <person name="Berlin A.M."/>
            <person name="Chapman S.B."/>
            <person name="Gainer-Dewar J."/>
            <person name="Goldberg J."/>
            <person name="Griggs A."/>
            <person name="Gujja S."/>
            <person name="Hansen M."/>
            <person name="Howarth C."/>
            <person name="Imamovic A."/>
            <person name="Ireland A."/>
            <person name="Larimer J."/>
            <person name="McCowan C."/>
            <person name="Murphy C."/>
            <person name="Pearson M."/>
            <person name="Poon T.W."/>
            <person name="Priest M."/>
            <person name="Roberts A."/>
            <person name="Saif S."/>
            <person name="Shea T."/>
            <person name="Sisk P."/>
            <person name="Sykes S."/>
            <person name="Wortman J."/>
            <person name="Nusbaum C."/>
            <person name="Birren B."/>
        </authorList>
    </citation>
    <scope>NUCLEOTIDE SEQUENCE [LARGE SCALE GENOMIC DNA]</scope>
    <source>
        <strain evidence="6">Epiroticus2</strain>
    </source>
</reference>
<feature type="compositionally biased region" description="Acidic residues" evidence="4">
    <location>
        <begin position="251"/>
        <end position="281"/>
    </location>
</feature>
<feature type="compositionally biased region" description="Acidic residues" evidence="4">
    <location>
        <begin position="288"/>
        <end position="298"/>
    </location>
</feature>
<evidence type="ECO:0000256" key="3">
    <source>
        <dbReference type="ARBA" id="ARBA00022694"/>
    </source>
</evidence>
<name>A0A182PVH7_9DIPT</name>
<keyword evidence="3" id="KW-0819">tRNA processing</keyword>
<accession>A0A182PVH7</accession>
<dbReference type="InterPro" id="IPR002738">
    <property type="entry name" value="RNase_P_p30"/>
</dbReference>
<evidence type="ECO:0000256" key="4">
    <source>
        <dbReference type="SAM" id="MobiDB-lite"/>
    </source>
</evidence>
<dbReference type="EnsemblMetazoa" id="AEPI010964-RA">
    <property type="protein sequence ID" value="AEPI010964-PA"/>
    <property type="gene ID" value="AEPI010964"/>
</dbReference>
<evidence type="ECO:0000313" key="6">
    <source>
        <dbReference type="Proteomes" id="UP000075885"/>
    </source>
</evidence>
<organism evidence="5 6">
    <name type="scientific">Anopheles epiroticus</name>
    <dbReference type="NCBI Taxonomy" id="199890"/>
    <lineage>
        <taxon>Eukaryota</taxon>
        <taxon>Metazoa</taxon>
        <taxon>Ecdysozoa</taxon>
        <taxon>Arthropoda</taxon>
        <taxon>Hexapoda</taxon>
        <taxon>Insecta</taxon>
        <taxon>Pterygota</taxon>
        <taxon>Neoptera</taxon>
        <taxon>Endopterygota</taxon>
        <taxon>Diptera</taxon>
        <taxon>Nematocera</taxon>
        <taxon>Culicoidea</taxon>
        <taxon>Culicidae</taxon>
        <taxon>Anophelinae</taxon>
        <taxon>Anopheles</taxon>
    </lineage>
</organism>
<dbReference type="VEuPathDB" id="VectorBase:AEPI010964"/>
<sequence length="311" mass="35066">MNSFTGFSDLCIPVAPPETLHDIIREAVELGYKNVAIEQILDDTKDLPNKADVVPEPYCLKKLKASFGGQIRLLNRLTVIFSETSVSLALNRSNNIRHYNLIAALPTNENSYQYACQTMVCDIVTYNTETIDLRMNRKYHFLAVDRNVAFELKYSPAIVSSVERKATITRAHRYHSFGKSRNVIISSAATSPYELRSPYDIANLGLIFGLSEEQSKESIRGIPNRILLSAEGRRFGKAGVVIARRERKAEDSDDYSDSELEEDISDGDNEEDGEEEEEELDDVKMDEGEGTEEEEDDAEIRRPSKKIKTGK</sequence>
<dbReference type="STRING" id="199890.A0A182PVH7"/>
<dbReference type="InterPro" id="IPR016195">
    <property type="entry name" value="Pol/histidinol_Pase-like"/>
</dbReference>
<dbReference type="FunFam" id="3.20.20.140:FF:000187">
    <property type="entry name" value="Ribonuclease P protein subunit p30-like Protein"/>
    <property type="match status" value="1"/>
</dbReference>
<evidence type="ECO:0000256" key="1">
    <source>
        <dbReference type="ARBA" id="ARBA00004123"/>
    </source>
</evidence>
<keyword evidence="6" id="KW-1185">Reference proteome</keyword>
<reference evidence="5" key="2">
    <citation type="submission" date="2020-05" db="UniProtKB">
        <authorList>
            <consortium name="EnsemblMetazoa"/>
        </authorList>
    </citation>
    <scope>IDENTIFICATION</scope>
    <source>
        <strain evidence="5">Epiroticus2</strain>
    </source>
</reference>
<evidence type="ECO:0000256" key="2">
    <source>
        <dbReference type="ARBA" id="ARBA00007331"/>
    </source>
</evidence>
<proteinExistence type="inferred from homology"/>
<dbReference type="Gene3D" id="3.20.20.140">
    <property type="entry name" value="Metal-dependent hydrolases"/>
    <property type="match status" value="1"/>
</dbReference>
<dbReference type="Pfam" id="PF01876">
    <property type="entry name" value="RNase_P_p30"/>
    <property type="match status" value="1"/>
</dbReference>
<comment type="similarity">
    <text evidence="2">Belongs to the eukaryotic/archaeal RNase P protein component 3 family.</text>
</comment>
<dbReference type="PANTHER" id="PTHR13031">
    <property type="entry name" value="RIBONUCLEASE P SUBUNIT P30"/>
    <property type="match status" value="1"/>
</dbReference>
<protein>
    <submittedName>
        <fullName evidence="5">Uncharacterized protein</fullName>
    </submittedName>
</protein>